<dbReference type="EMBL" id="BJXN01000001">
    <property type="protein sequence ID" value="GEM88659.1"/>
    <property type="molecule type" value="Genomic_DNA"/>
</dbReference>
<protein>
    <submittedName>
        <fullName evidence="2">Metallophosphoesterase</fullName>
    </submittedName>
</protein>
<reference evidence="2 3" key="1">
    <citation type="submission" date="2019-07" db="EMBL/GenBank/DDBJ databases">
        <title>Whole genome shotgun sequence of Oceanithermus desulfurans NBRC 100063.</title>
        <authorList>
            <person name="Hosoyama A."/>
            <person name="Uohara A."/>
            <person name="Ohji S."/>
            <person name="Ichikawa N."/>
        </authorList>
    </citation>
    <scope>NUCLEOTIDE SEQUENCE [LARGE SCALE GENOMIC DNA]</scope>
    <source>
        <strain evidence="2 3">NBRC 100063</strain>
    </source>
</reference>
<dbReference type="Gene3D" id="3.60.21.10">
    <property type="match status" value="1"/>
</dbReference>
<name>A0A511RG82_9DEIN</name>
<proteinExistence type="predicted"/>
<organism evidence="2 3">
    <name type="scientific">Oceanithermus desulfurans NBRC 100063</name>
    <dbReference type="NCBI Taxonomy" id="1227550"/>
    <lineage>
        <taxon>Bacteria</taxon>
        <taxon>Thermotogati</taxon>
        <taxon>Deinococcota</taxon>
        <taxon>Deinococci</taxon>
        <taxon>Thermales</taxon>
        <taxon>Thermaceae</taxon>
        <taxon>Oceanithermus</taxon>
    </lineage>
</organism>
<feature type="domain" description="Calcineurin-like phosphoesterase" evidence="1">
    <location>
        <begin position="3"/>
        <end position="189"/>
    </location>
</feature>
<dbReference type="AlphaFoldDB" id="A0A511RG82"/>
<dbReference type="GO" id="GO:0016787">
    <property type="term" value="F:hydrolase activity"/>
    <property type="evidence" value="ECO:0007669"/>
    <property type="project" value="InterPro"/>
</dbReference>
<evidence type="ECO:0000259" key="1">
    <source>
        <dbReference type="Pfam" id="PF00149"/>
    </source>
</evidence>
<evidence type="ECO:0000313" key="2">
    <source>
        <dbReference type="EMBL" id="GEM88659.1"/>
    </source>
</evidence>
<accession>A0A511RG82</accession>
<evidence type="ECO:0000313" key="3">
    <source>
        <dbReference type="Proteomes" id="UP000321827"/>
    </source>
</evidence>
<dbReference type="InterPro" id="IPR029052">
    <property type="entry name" value="Metallo-depent_PP-like"/>
</dbReference>
<dbReference type="OrthoDB" id="24703at2"/>
<dbReference type="Pfam" id="PF00149">
    <property type="entry name" value="Metallophos"/>
    <property type="match status" value="1"/>
</dbReference>
<dbReference type="SUPFAM" id="SSF56300">
    <property type="entry name" value="Metallo-dependent phosphatases"/>
    <property type="match status" value="1"/>
</dbReference>
<sequence length="256" mass="28796">MPRIVAIGDVHAEYGKLWQALRHAGAADAHYLPTPALRAGHLRVVLLGDLVHPKTREAYTRLTGLEPYDPRNPDHLARAAREQVRALRRVKHFVDQAGGFVVVLRGNHDQAALDHKFLLGNASGIEHAEFDPERGGTPLPEGLAEWLGGLPKEFVIDGIHFAHVGPAPWLQEYDDMFYQSKEPKQWWFTHPDYLARAGYRFGVYGHTVMKKGIRVFERHGFALIDALDLGQYLELIPLPDGVEWQVVRFAQSPDPG</sequence>
<dbReference type="RefSeq" id="WP_147144793.1">
    <property type="nucleotide sequence ID" value="NZ_BJXN01000001.1"/>
</dbReference>
<gene>
    <name evidence="2" type="ORF">ODE01S_00930</name>
</gene>
<dbReference type="Proteomes" id="UP000321827">
    <property type="component" value="Unassembled WGS sequence"/>
</dbReference>
<comment type="caution">
    <text evidence="2">The sequence shown here is derived from an EMBL/GenBank/DDBJ whole genome shotgun (WGS) entry which is preliminary data.</text>
</comment>
<dbReference type="InterPro" id="IPR004843">
    <property type="entry name" value="Calcineurin-like_PHP"/>
</dbReference>